<keyword evidence="12" id="KW-1185">Reference proteome</keyword>
<keyword evidence="7" id="KW-0594">Phospholipid biosynthesis</keyword>
<dbReference type="AlphaFoldDB" id="A0A830I0Q9"/>
<evidence type="ECO:0000256" key="4">
    <source>
        <dbReference type="ARBA" id="ARBA00022989"/>
    </source>
</evidence>
<evidence type="ECO:0000256" key="1">
    <source>
        <dbReference type="ARBA" id="ARBA00004127"/>
    </source>
</evidence>
<dbReference type="Gene3D" id="1.20.120.1630">
    <property type="match status" value="1"/>
</dbReference>
<evidence type="ECO:0000313" key="12">
    <source>
        <dbReference type="Proteomes" id="UP000660262"/>
    </source>
</evidence>
<protein>
    <recommendedName>
        <fullName evidence="13">Protein-S-isoprenylcysteine O-methyltransferase</fullName>
    </recommendedName>
</protein>
<evidence type="ECO:0008006" key="13">
    <source>
        <dbReference type="Google" id="ProtNLM"/>
    </source>
</evidence>
<dbReference type="PANTHER" id="PTHR12714">
    <property type="entry name" value="PROTEIN-S ISOPRENYLCYSTEINE O-METHYLTRANSFERASE"/>
    <property type="match status" value="1"/>
</dbReference>
<keyword evidence="8" id="KW-1208">Phospholipid metabolism</keyword>
<dbReference type="UniPathway" id="UPA00753"/>
<feature type="region of interest" description="Disordered" evidence="9">
    <location>
        <begin position="98"/>
        <end position="117"/>
    </location>
</feature>
<dbReference type="GO" id="GO:0005783">
    <property type="term" value="C:endoplasmic reticulum"/>
    <property type="evidence" value="ECO:0007669"/>
    <property type="project" value="TreeGrafter"/>
</dbReference>
<evidence type="ECO:0000313" key="11">
    <source>
        <dbReference type="EMBL" id="GHP11650.1"/>
    </source>
</evidence>
<dbReference type="GO" id="GO:0006656">
    <property type="term" value="P:phosphatidylcholine biosynthetic process"/>
    <property type="evidence" value="ECO:0007669"/>
    <property type="project" value="UniProtKB-UniPathway"/>
</dbReference>
<dbReference type="Proteomes" id="UP000660262">
    <property type="component" value="Unassembled WGS sequence"/>
</dbReference>
<reference evidence="11" key="1">
    <citation type="submission" date="2020-10" db="EMBL/GenBank/DDBJ databases">
        <title>Unveiling of a novel bifunctional photoreceptor, Dualchrome1, isolated from a cosmopolitan green alga.</title>
        <authorList>
            <person name="Suzuki S."/>
            <person name="Kawachi M."/>
        </authorList>
    </citation>
    <scope>NUCLEOTIDE SEQUENCE</scope>
    <source>
        <strain evidence="11">NIES 2893</strain>
    </source>
</reference>
<keyword evidence="3 10" id="KW-0812">Transmembrane</keyword>
<keyword evidence="6 10" id="KW-0472">Membrane</keyword>
<evidence type="ECO:0000256" key="9">
    <source>
        <dbReference type="SAM" id="MobiDB-lite"/>
    </source>
</evidence>
<comment type="subcellular location">
    <subcellularLocation>
        <location evidence="1">Endomembrane system</location>
        <topology evidence="1">Multi-pass membrane protein</topology>
    </subcellularLocation>
</comment>
<keyword evidence="4 10" id="KW-1133">Transmembrane helix</keyword>
<evidence type="ECO:0000256" key="8">
    <source>
        <dbReference type="ARBA" id="ARBA00023264"/>
    </source>
</evidence>
<dbReference type="OrthoDB" id="422086at2759"/>
<evidence type="ECO:0000256" key="10">
    <source>
        <dbReference type="SAM" id="Phobius"/>
    </source>
</evidence>
<dbReference type="InterPro" id="IPR007318">
    <property type="entry name" value="Phopholipid_MeTrfase"/>
</dbReference>
<sequence length="292" mass="32318">MAPMVPVSSTSSARLARFRFPSLKPCSFSNKAHHSMRRTPLARACGTRVSNIAHARSTFRVDVGQMCSSRRFSRPYRRLLVLRNLRDRRQCCRPPFRCSASPSEEDETASPSSSKSSSFVSLTSELLDTSSLGKRGEVWFVLQAVATVLVVFPPFYSEFESVSHILGLAGVILGIYVCVTSLGSLGNALSPFPKPTESAELVTTGMFAATRHPTYTGLLILAFSVAIQTGSGARTLMALVLYGIMHKKAVVEERFLVEKFGDEYTQYQATTPMLWPSKEWFQNVLKDTDVKQ</sequence>
<organism evidence="11 12">
    <name type="scientific">Pycnococcus provasolii</name>
    <dbReference type="NCBI Taxonomy" id="41880"/>
    <lineage>
        <taxon>Eukaryota</taxon>
        <taxon>Viridiplantae</taxon>
        <taxon>Chlorophyta</taxon>
        <taxon>Pseudoscourfieldiophyceae</taxon>
        <taxon>Pseudoscourfieldiales</taxon>
        <taxon>Pycnococcaceae</taxon>
        <taxon>Pycnococcus</taxon>
    </lineage>
</organism>
<dbReference type="GO" id="GO:0004671">
    <property type="term" value="F:protein C-terminal S-isoprenylcysteine carboxyl O-methyltransferase activity"/>
    <property type="evidence" value="ECO:0007669"/>
    <property type="project" value="TreeGrafter"/>
</dbReference>
<proteinExistence type="predicted"/>
<comment type="caution">
    <text evidence="11">The sequence shown here is derived from an EMBL/GenBank/DDBJ whole genome shotgun (WGS) entry which is preliminary data.</text>
</comment>
<gene>
    <name evidence="11" type="ORF">PPROV_001037800</name>
</gene>
<dbReference type="Pfam" id="PF04191">
    <property type="entry name" value="PEMT"/>
    <property type="match status" value="1"/>
</dbReference>
<dbReference type="EMBL" id="BNJQ01000035">
    <property type="protein sequence ID" value="GHP11650.1"/>
    <property type="molecule type" value="Genomic_DNA"/>
</dbReference>
<feature type="transmembrane region" description="Helical" evidence="10">
    <location>
        <begin position="162"/>
        <end position="185"/>
    </location>
</feature>
<accession>A0A830I0Q9</accession>
<evidence type="ECO:0000256" key="5">
    <source>
        <dbReference type="ARBA" id="ARBA00023098"/>
    </source>
</evidence>
<evidence type="ECO:0000256" key="3">
    <source>
        <dbReference type="ARBA" id="ARBA00022692"/>
    </source>
</evidence>
<evidence type="ECO:0000256" key="2">
    <source>
        <dbReference type="ARBA" id="ARBA00022516"/>
    </source>
</evidence>
<evidence type="ECO:0000256" key="6">
    <source>
        <dbReference type="ARBA" id="ARBA00023136"/>
    </source>
</evidence>
<keyword evidence="2" id="KW-0444">Lipid biosynthesis</keyword>
<keyword evidence="5" id="KW-0443">Lipid metabolism</keyword>
<feature type="transmembrane region" description="Helical" evidence="10">
    <location>
        <begin position="138"/>
        <end position="156"/>
    </location>
</feature>
<evidence type="ECO:0000256" key="7">
    <source>
        <dbReference type="ARBA" id="ARBA00023209"/>
    </source>
</evidence>
<dbReference type="PANTHER" id="PTHR12714:SF26">
    <property type="entry name" value="ISOPRENYLCYSTEINE CARBOXYLMETHYLTRANSFERASE FAMILY PROTEIN"/>
    <property type="match status" value="1"/>
</dbReference>
<name>A0A830I0Q9_9CHLO</name>